<evidence type="ECO:0000313" key="2">
    <source>
        <dbReference type="Proteomes" id="UP000887116"/>
    </source>
</evidence>
<keyword evidence="2" id="KW-1185">Reference proteome</keyword>
<sequence>MLELNALCLLFPCRFRHDDSQDSGRSHRRDLLRLLRVLGCHPLLQPVPGEDHHLPSLRAEDASREGAQEERILRGKKRFTAFLRLQLGRVEAIGLLGDVVPVPGHHQHCHHCLFPVQSHGRVDVLRLPILLLRHLLHHRLR</sequence>
<organism evidence="1 2">
    <name type="scientific">Trichonephila clavata</name>
    <name type="common">Joro spider</name>
    <name type="synonym">Nephila clavata</name>
    <dbReference type="NCBI Taxonomy" id="2740835"/>
    <lineage>
        <taxon>Eukaryota</taxon>
        <taxon>Metazoa</taxon>
        <taxon>Ecdysozoa</taxon>
        <taxon>Arthropoda</taxon>
        <taxon>Chelicerata</taxon>
        <taxon>Arachnida</taxon>
        <taxon>Araneae</taxon>
        <taxon>Araneomorphae</taxon>
        <taxon>Entelegynae</taxon>
        <taxon>Araneoidea</taxon>
        <taxon>Nephilidae</taxon>
        <taxon>Trichonephila</taxon>
    </lineage>
</organism>
<comment type="caution">
    <text evidence="1">The sequence shown here is derived from an EMBL/GenBank/DDBJ whole genome shotgun (WGS) entry which is preliminary data.</text>
</comment>
<dbReference type="EMBL" id="BMAO01034167">
    <property type="protein sequence ID" value="GFQ94477.1"/>
    <property type="molecule type" value="Genomic_DNA"/>
</dbReference>
<dbReference type="AlphaFoldDB" id="A0A8X6G1T7"/>
<accession>A0A8X6G1T7</accession>
<evidence type="ECO:0000313" key="1">
    <source>
        <dbReference type="EMBL" id="GFQ94477.1"/>
    </source>
</evidence>
<reference evidence="1" key="1">
    <citation type="submission" date="2020-07" db="EMBL/GenBank/DDBJ databases">
        <title>Multicomponent nature underlies the extraordinary mechanical properties of spider dragline silk.</title>
        <authorList>
            <person name="Kono N."/>
            <person name="Nakamura H."/>
            <person name="Mori M."/>
            <person name="Yoshida Y."/>
            <person name="Ohtoshi R."/>
            <person name="Malay A.D."/>
            <person name="Moran D.A.P."/>
            <person name="Tomita M."/>
            <person name="Numata K."/>
            <person name="Arakawa K."/>
        </authorList>
    </citation>
    <scope>NUCLEOTIDE SEQUENCE</scope>
</reference>
<proteinExistence type="predicted"/>
<gene>
    <name evidence="1" type="ORF">TNCT_318291</name>
</gene>
<name>A0A8X6G1T7_TRICU</name>
<dbReference type="OrthoDB" id="10544561at2759"/>
<dbReference type="Proteomes" id="UP000887116">
    <property type="component" value="Unassembled WGS sequence"/>
</dbReference>
<protein>
    <submittedName>
        <fullName evidence="1">Uncharacterized protein</fullName>
    </submittedName>
</protein>